<reference evidence="1" key="1">
    <citation type="submission" date="2023-01" db="EMBL/GenBank/DDBJ databases">
        <authorList>
            <person name="Piombo E."/>
        </authorList>
    </citation>
    <scope>NUCLEOTIDE SEQUENCE</scope>
</reference>
<sequence length="237" mass="27815">MAFSQTEDQRLIPKWISVYLTEYCEIKRVIRLWLHLNNNAQFVLKVEAGDQINDTVRRLLDSSPLEFLFRKKWGRRRMEGIDNHLWMFLHFNDEYARSVIMTYNAVQWTIFNLHDGVMPTKNFPKNDNISKIQISSKEGSGIGNWALIWTCFSGTSIRSVDAQIDSCTLFLSLSSEEEWSDYTLLSNMQEPRVIPPTGHFARRSFSNKMVWLARKEDLRLLPVLINEYYANNWVAPV</sequence>
<accession>A0AA35PTW5</accession>
<proteinExistence type="predicted"/>
<gene>
    <name evidence="1" type="ORF">CCHLO57077_00016571</name>
</gene>
<dbReference type="EMBL" id="CABFNP030000586">
    <property type="protein sequence ID" value="CAI6049129.1"/>
    <property type="molecule type" value="Genomic_DNA"/>
</dbReference>
<keyword evidence="2" id="KW-1185">Reference proteome</keyword>
<organism evidence="1 2">
    <name type="scientific">Clonostachys chloroleuca</name>
    <dbReference type="NCBI Taxonomy" id="1926264"/>
    <lineage>
        <taxon>Eukaryota</taxon>
        <taxon>Fungi</taxon>
        <taxon>Dikarya</taxon>
        <taxon>Ascomycota</taxon>
        <taxon>Pezizomycotina</taxon>
        <taxon>Sordariomycetes</taxon>
        <taxon>Hypocreomycetidae</taxon>
        <taxon>Hypocreales</taxon>
        <taxon>Bionectriaceae</taxon>
        <taxon>Clonostachys</taxon>
    </lineage>
</organism>
<dbReference type="Proteomes" id="UP001160390">
    <property type="component" value="Unassembled WGS sequence"/>
</dbReference>
<protein>
    <submittedName>
        <fullName evidence="1">Uncharacterized protein</fullName>
    </submittedName>
</protein>
<dbReference type="AlphaFoldDB" id="A0AA35PTW5"/>
<name>A0AA35PTW5_9HYPO</name>
<comment type="caution">
    <text evidence="1">The sequence shown here is derived from an EMBL/GenBank/DDBJ whole genome shotgun (WGS) entry which is preliminary data.</text>
</comment>
<evidence type="ECO:0000313" key="2">
    <source>
        <dbReference type="Proteomes" id="UP001160390"/>
    </source>
</evidence>
<evidence type="ECO:0000313" key="1">
    <source>
        <dbReference type="EMBL" id="CAI6049129.1"/>
    </source>
</evidence>